<keyword evidence="3" id="KW-1185">Reference proteome</keyword>
<gene>
    <name evidence="2" type="ORF">CBOVIS_LOCUS6279</name>
</gene>
<evidence type="ECO:0000256" key="1">
    <source>
        <dbReference type="SAM" id="MobiDB-lite"/>
    </source>
</evidence>
<feature type="compositionally biased region" description="Basic and acidic residues" evidence="1">
    <location>
        <begin position="59"/>
        <end position="69"/>
    </location>
</feature>
<dbReference type="AlphaFoldDB" id="A0A8S1ET21"/>
<dbReference type="EMBL" id="CADEPM010000004">
    <property type="protein sequence ID" value="CAB3403869.1"/>
    <property type="molecule type" value="Genomic_DNA"/>
</dbReference>
<evidence type="ECO:0000313" key="3">
    <source>
        <dbReference type="Proteomes" id="UP000494206"/>
    </source>
</evidence>
<accession>A0A8S1ET21</accession>
<evidence type="ECO:0000313" key="2">
    <source>
        <dbReference type="EMBL" id="CAB3403869.1"/>
    </source>
</evidence>
<feature type="region of interest" description="Disordered" evidence="1">
    <location>
        <begin position="51"/>
        <end position="89"/>
    </location>
</feature>
<organism evidence="2 3">
    <name type="scientific">Caenorhabditis bovis</name>
    <dbReference type="NCBI Taxonomy" id="2654633"/>
    <lineage>
        <taxon>Eukaryota</taxon>
        <taxon>Metazoa</taxon>
        <taxon>Ecdysozoa</taxon>
        <taxon>Nematoda</taxon>
        <taxon>Chromadorea</taxon>
        <taxon>Rhabditida</taxon>
        <taxon>Rhabditina</taxon>
        <taxon>Rhabditomorpha</taxon>
        <taxon>Rhabditoidea</taxon>
        <taxon>Rhabditidae</taxon>
        <taxon>Peloderinae</taxon>
        <taxon>Caenorhabditis</taxon>
    </lineage>
</organism>
<proteinExistence type="predicted"/>
<comment type="caution">
    <text evidence="2">The sequence shown here is derived from an EMBL/GenBank/DDBJ whole genome shotgun (WGS) entry which is preliminary data.</text>
</comment>
<reference evidence="2 3" key="1">
    <citation type="submission" date="2020-04" db="EMBL/GenBank/DDBJ databases">
        <authorList>
            <person name="Laetsch R D."/>
            <person name="Stevens L."/>
            <person name="Kumar S."/>
            <person name="Blaxter L. M."/>
        </authorList>
    </citation>
    <scope>NUCLEOTIDE SEQUENCE [LARGE SCALE GENOMIC DNA]</scope>
</reference>
<dbReference type="Proteomes" id="UP000494206">
    <property type="component" value="Unassembled WGS sequence"/>
</dbReference>
<name>A0A8S1ET21_9PELO</name>
<sequence>MLLGKISMVDLINDGASSRNLITQFNDIIRKSTSLPDSSCNDKNLADVMCADGRSQTRTSDRGGHDRQGRLTGDNNSVHYPPHPTDKYY</sequence>
<protein>
    <submittedName>
        <fullName evidence="2">Uncharacterized protein</fullName>
    </submittedName>
</protein>